<dbReference type="Proteomes" id="UP000276055">
    <property type="component" value="Unassembled WGS sequence"/>
</dbReference>
<keyword evidence="4" id="KW-0689">Ribosomal protein</keyword>
<evidence type="ECO:0000256" key="1">
    <source>
        <dbReference type="ARBA" id="ARBA00022679"/>
    </source>
</evidence>
<evidence type="ECO:0000313" key="5">
    <source>
        <dbReference type="Proteomes" id="UP000276055"/>
    </source>
</evidence>
<dbReference type="GO" id="GO:0005840">
    <property type="term" value="C:ribosome"/>
    <property type="evidence" value="ECO:0007669"/>
    <property type="project" value="UniProtKB-KW"/>
</dbReference>
<proteinExistence type="predicted"/>
<evidence type="ECO:0000259" key="3">
    <source>
        <dbReference type="PROSITE" id="PS51186"/>
    </source>
</evidence>
<dbReference type="InterPro" id="IPR000182">
    <property type="entry name" value="GNAT_dom"/>
</dbReference>
<sequence>MNALITLVAVTGHQNNTPARIPVRPLEPGDIPELASLHRDIYADAGAQQRGRDLGWIGTSPDWGRNRTAEAASLVTSGPGGKITAAIIITERDGEAVIDELFTHPDHRRQGLAEELLLHCMHVLHTLGLSTVTVTVDENNSAAMALYLSRDFRRLTDDDAEYDYD</sequence>
<accession>A0A495FN33</accession>
<keyword evidence="1" id="KW-0808">Transferase</keyword>
<evidence type="ECO:0000256" key="2">
    <source>
        <dbReference type="ARBA" id="ARBA00023315"/>
    </source>
</evidence>
<gene>
    <name evidence="4" type="ORF">C8D78_0466</name>
</gene>
<feature type="domain" description="N-acetyltransferase" evidence="3">
    <location>
        <begin position="21"/>
        <end position="165"/>
    </location>
</feature>
<dbReference type="GO" id="GO:0016747">
    <property type="term" value="F:acyltransferase activity, transferring groups other than amino-acyl groups"/>
    <property type="evidence" value="ECO:0007669"/>
    <property type="project" value="InterPro"/>
</dbReference>
<dbReference type="InterPro" id="IPR050832">
    <property type="entry name" value="Bact_Acetyltransf"/>
</dbReference>
<dbReference type="Pfam" id="PF00583">
    <property type="entry name" value="Acetyltransf_1"/>
    <property type="match status" value="1"/>
</dbReference>
<keyword evidence="4" id="KW-0687">Ribonucleoprotein</keyword>
<name>A0A495FN33_9MICC</name>
<organism evidence="4 5">
    <name type="scientific">Arthrobacter oryzae</name>
    <dbReference type="NCBI Taxonomy" id="409290"/>
    <lineage>
        <taxon>Bacteria</taxon>
        <taxon>Bacillati</taxon>
        <taxon>Actinomycetota</taxon>
        <taxon>Actinomycetes</taxon>
        <taxon>Micrococcales</taxon>
        <taxon>Micrococcaceae</taxon>
        <taxon>Arthrobacter</taxon>
    </lineage>
</organism>
<protein>
    <submittedName>
        <fullName evidence="4">Ribosomal protein S18 acetylase RimI-like enzyme</fullName>
    </submittedName>
</protein>
<comment type="caution">
    <text evidence="4">The sequence shown here is derived from an EMBL/GenBank/DDBJ whole genome shotgun (WGS) entry which is preliminary data.</text>
</comment>
<dbReference type="InterPro" id="IPR016181">
    <property type="entry name" value="Acyl_CoA_acyltransferase"/>
</dbReference>
<dbReference type="AlphaFoldDB" id="A0A495FN33"/>
<dbReference type="Gene3D" id="3.40.630.30">
    <property type="match status" value="1"/>
</dbReference>
<keyword evidence="2" id="KW-0012">Acyltransferase</keyword>
<dbReference type="RefSeq" id="WP_167467832.1">
    <property type="nucleotide sequence ID" value="NZ_RBIR01000001.1"/>
</dbReference>
<dbReference type="PROSITE" id="PS51186">
    <property type="entry name" value="GNAT"/>
    <property type="match status" value="1"/>
</dbReference>
<dbReference type="EMBL" id="RBIR01000001">
    <property type="protein sequence ID" value="RKR30147.1"/>
    <property type="molecule type" value="Genomic_DNA"/>
</dbReference>
<dbReference type="SUPFAM" id="SSF55729">
    <property type="entry name" value="Acyl-CoA N-acyltransferases (Nat)"/>
    <property type="match status" value="1"/>
</dbReference>
<dbReference type="PANTHER" id="PTHR43877">
    <property type="entry name" value="AMINOALKYLPHOSPHONATE N-ACETYLTRANSFERASE-RELATED-RELATED"/>
    <property type="match status" value="1"/>
</dbReference>
<evidence type="ECO:0000313" key="4">
    <source>
        <dbReference type="EMBL" id="RKR30147.1"/>
    </source>
</evidence>
<reference evidence="4 5" key="1">
    <citation type="submission" date="2018-10" db="EMBL/GenBank/DDBJ databases">
        <title>Genomic Encyclopedia of Type Strains, Phase IV (KMG-IV): sequencing the most valuable type-strain genomes for metagenomic binning, comparative biology and taxonomic classification.</title>
        <authorList>
            <person name="Goeker M."/>
        </authorList>
    </citation>
    <scope>NUCLEOTIDE SEQUENCE [LARGE SCALE GENOMIC DNA]</scope>
    <source>
        <strain evidence="4 5">DSM 25586</strain>
    </source>
</reference>
<dbReference type="CDD" id="cd04301">
    <property type="entry name" value="NAT_SF"/>
    <property type="match status" value="1"/>
</dbReference>